<protein>
    <submittedName>
        <fullName evidence="1">Dynactin Arp1 p25 subunit RO12</fullName>
    </submittedName>
</protein>
<evidence type="ECO:0000313" key="1">
    <source>
        <dbReference type="EMBL" id="PWN48078.1"/>
    </source>
</evidence>
<accession>A0ACD0NQF3</accession>
<organism evidence="1 2">
    <name type="scientific">Violaceomyces palustris</name>
    <dbReference type="NCBI Taxonomy" id="1673888"/>
    <lineage>
        <taxon>Eukaryota</taxon>
        <taxon>Fungi</taxon>
        <taxon>Dikarya</taxon>
        <taxon>Basidiomycota</taxon>
        <taxon>Ustilaginomycotina</taxon>
        <taxon>Ustilaginomycetes</taxon>
        <taxon>Violaceomycetales</taxon>
        <taxon>Violaceomycetaceae</taxon>
        <taxon>Violaceomyces</taxon>
    </lineage>
</organism>
<name>A0ACD0NQF3_9BASI</name>
<reference evidence="1 2" key="1">
    <citation type="journal article" date="2018" name="Mol. Biol. Evol.">
        <title>Broad Genomic Sampling Reveals a Smut Pathogenic Ancestry of the Fungal Clade Ustilaginomycotina.</title>
        <authorList>
            <person name="Kijpornyongpan T."/>
            <person name="Mondo S.J."/>
            <person name="Barry K."/>
            <person name="Sandor L."/>
            <person name="Lee J."/>
            <person name="Lipzen A."/>
            <person name="Pangilinan J."/>
            <person name="LaButti K."/>
            <person name="Hainaut M."/>
            <person name="Henrissat B."/>
            <person name="Grigoriev I.V."/>
            <person name="Spatafora J.W."/>
            <person name="Aime M.C."/>
        </authorList>
    </citation>
    <scope>NUCLEOTIDE SEQUENCE [LARGE SCALE GENOMIC DNA]</scope>
    <source>
        <strain evidence="1 2">SA 807</strain>
    </source>
</reference>
<sequence>MPPTPRSPTHYPPNEYIQTAQTGNKVSRRSTILGSQNIILGGKCIIQNGVIIRGDLKRSQPPSQTQAVVIYIGRYCTLAEGCIVRPPYKTYKGIFSYYPVKIGDHVTIGSGTITEAASIGSHVEIGRNCVIGRFSIIKDSVKILDNTVIAPNTVISSSSVFAGCPGKEVEGVELEETWSENLEKVNKAFYLGFRPLTSNPS</sequence>
<proteinExistence type="predicted"/>
<gene>
    <name evidence="1" type="ORF">IE53DRAFT_348141</name>
</gene>
<keyword evidence="2" id="KW-1185">Reference proteome</keyword>
<dbReference type="Proteomes" id="UP000245626">
    <property type="component" value="Unassembled WGS sequence"/>
</dbReference>
<dbReference type="EMBL" id="KZ820274">
    <property type="protein sequence ID" value="PWN48078.1"/>
    <property type="molecule type" value="Genomic_DNA"/>
</dbReference>
<evidence type="ECO:0000313" key="2">
    <source>
        <dbReference type="Proteomes" id="UP000245626"/>
    </source>
</evidence>